<evidence type="ECO:0000256" key="1">
    <source>
        <dbReference type="SAM" id="MobiDB-lite"/>
    </source>
</evidence>
<dbReference type="Pfam" id="PF19999">
    <property type="entry name" value="fvmX3"/>
    <property type="match status" value="1"/>
</dbReference>
<dbReference type="EMBL" id="BLAF01000043">
    <property type="protein sequence ID" value="GES23632.1"/>
    <property type="molecule type" value="Genomic_DNA"/>
</dbReference>
<dbReference type="OrthoDB" id="4286432at2"/>
<reference evidence="3 4" key="1">
    <citation type="submission" date="2019-10" db="EMBL/GenBank/DDBJ databases">
        <title>Whole genome shotgun sequence of Acrocarpospora pleiomorpha NBRC 16267.</title>
        <authorList>
            <person name="Ichikawa N."/>
            <person name="Kimura A."/>
            <person name="Kitahashi Y."/>
            <person name="Komaki H."/>
            <person name="Oguchi A."/>
        </authorList>
    </citation>
    <scope>NUCLEOTIDE SEQUENCE [LARGE SCALE GENOMIC DNA]</scope>
    <source>
        <strain evidence="3 4">NBRC 16267</strain>
    </source>
</reference>
<feature type="region of interest" description="Disordered" evidence="1">
    <location>
        <begin position="60"/>
        <end position="86"/>
    </location>
</feature>
<dbReference type="AlphaFoldDB" id="A0A5M3XRF3"/>
<dbReference type="RefSeq" id="WP_155348515.1">
    <property type="nucleotide sequence ID" value="NZ_BAAAHM010000027.1"/>
</dbReference>
<gene>
    <name evidence="3" type="ORF">Aple_065310</name>
</gene>
<name>A0A5M3XRF3_9ACTN</name>
<evidence type="ECO:0000313" key="3">
    <source>
        <dbReference type="EMBL" id="GES23632.1"/>
    </source>
</evidence>
<accession>A0A5M3XRF3</accession>
<evidence type="ECO:0000259" key="2">
    <source>
        <dbReference type="Pfam" id="PF19999"/>
    </source>
</evidence>
<organism evidence="3 4">
    <name type="scientific">Acrocarpospora pleiomorpha</name>
    <dbReference type="NCBI Taxonomy" id="90975"/>
    <lineage>
        <taxon>Bacteria</taxon>
        <taxon>Bacillati</taxon>
        <taxon>Actinomycetota</taxon>
        <taxon>Actinomycetes</taxon>
        <taxon>Streptosporangiales</taxon>
        <taxon>Streptosporangiaceae</taxon>
        <taxon>Acrocarpospora</taxon>
    </lineage>
</organism>
<dbReference type="Proteomes" id="UP000377595">
    <property type="component" value="Unassembled WGS sequence"/>
</dbReference>
<evidence type="ECO:0000313" key="4">
    <source>
        <dbReference type="Proteomes" id="UP000377595"/>
    </source>
</evidence>
<feature type="domain" description="FtsH ternary system" evidence="2">
    <location>
        <begin position="1"/>
        <end position="83"/>
    </location>
</feature>
<proteinExistence type="predicted"/>
<dbReference type="InterPro" id="IPR045481">
    <property type="entry name" value="fvmX3"/>
</dbReference>
<sequence>MRVRVKFRYDPVTGEVVMFQVEDVSTGPQEADHNARHDRITSEIAGLVERGAQIVELAPGQLPDRLIGPTETPETEDEQRERGRDG</sequence>
<keyword evidence="4" id="KW-1185">Reference proteome</keyword>
<protein>
    <recommendedName>
        <fullName evidence="2">FtsH ternary system domain-containing protein</fullName>
    </recommendedName>
</protein>
<comment type="caution">
    <text evidence="3">The sequence shown here is derived from an EMBL/GenBank/DDBJ whole genome shotgun (WGS) entry which is preliminary data.</text>
</comment>